<reference evidence="2 3" key="1">
    <citation type="submission" date="2020-04" db="EMBL/GenBank/DDBJ databases">
        <title>Perkinsus chesapeaki whole genome sequence.</title>
        <authorList>
            <person name="Bogema D.R."/>
        </authorList>
    </citation>
    <scope>NUCLEOTIDE SEQUENCE [LARGE SCALE GENOMIC DNA]</scope>
    <source>
        <strain evidence="2">ATCC PRA-425</strain>
    </source>
</reference>
<evidence type="ECO:0000313" key="3">
    <source>
        <dbReference type="Proteomes" id="UP000591131"/>
    </source>
</evidence>
<comment type="caution">
    <text evidence="2">The sequence shown here is derived from an EMBL/GenBank/DDBJ whole genome shotgun (WGS) entry which is preliminary data.</text>
</comment>
<feature type="region of interest" description="Disordered" evidence="1">
    <location>
        <begin position="190"/>
        <end position="222"/>
    </location>
</feature>
<feature type="region of interest" description="Disordered" evidence="1">
    <location>
        <begin position="1"/>
        <end position="119"/>
    </location>
</feature>
<gene>
    <name evidence="2" type="ORF">FOL47_008236</name>
</gene>
<dbReference type="Proteomes" id="UP000591131">
    <property type="component" value="Unassembled WGS sequence"/>
</dbReference>
<evidence type="ECO:0000313" key="2">
    <source>
        <dbReference type="EMBL" id="KAF4657932.1"/>
    </source>
</evidence>
<dbReference type="EMBL" id="JAAPAO010000517">
    <property type="protein sequence ID" value="KAF4657932.1"/>
    <property type="molecule type" value="Genomic_DNA"/>
</dbReference>
<accession>A0A7J6LFB0</accession>
<feature type="compositionally biased region" description="Basic residues" evidence="1">
    <location>
        <begin position="78"/>
        <end position="100"/>
    </location>
</feature>
<organism evidence="2 3">
    <name type="scientific">Perkinsus chesapeaki</name>
    <name type="common">Clam parasite</name>
    <name type="synonym">Perkinsus andrewsi</name>
    <dbReference type="NCBI Taxonomy" id="330153"/>
    <lineage>
        <taxon>Eukaryota</taxon>
        <taxon>Sar</taxon>
        <taxon>Alveolata</taxon>
        <taxon>Perkinsozoa</taxon>
        <taxon>Perkinsea</taxon>
        <taxon>Perkinsida</taxon>
        <taxon>Perkinsidae</taxon>
        <taxon>Perkinsus</taxon>
    </lineage>
</organism>
<feature type="compositionally biased region" description="Basic and acidic residues" evidence="1">
    <location>
        <begin position="107"/>
        <end position="119"/>
    </location>
</feature>
<evidence type="ECO:0000256" key="1">
    <source>
        <dbReference type="SAM" id="MobiDB-lite"/>
    </source>
</evidence>
<name>A0A7J6LFB0_PERCH</name>
<feature type="compositionally biased region" description="Basic residues" evidence="1">
    <location>
        <begin position="44"/>
        <end position="56"/>
    </location>
</feature>
<feature type="compositionally biased region" description="Polar residues" evidence="1">
    <location>
        <begin position="1"/>
        <end position="22"/>
    </location>
</feature>
<proteinExistence type="predicted"/>
<keyword evidence="3" id="KW-1185">Reference proteome</keyword>
<dbReference type="AlphaFoldDB" id="A0A7J6LFB0"/>
<protein>
    <submittedName>
        <fullName evidence="2">Uncharacterized protein</fullName>
    </submittedName>
</protein>
<sequence>MDSSPEDIPSTQSSSAQSTINDGSAEEDLSPYWRRKASEAANGPRRRSERLKKPSGRSKLLCLVDTRRPSKPALGRPRGPRKPKPRMKVKKSRLTRRKQSSRSTRSSLEERNQKRAEKAAKVDALLQRLQDENPLDEMSVEFKKRLACHFALRGVYVLNQSRWDSESMVAELFDCTRKSVREWVKEFELPHNTEGSPRAAATKDYESGASKESVVDPGVHHQ</sequence>